<evidence type="ECO:0000313" key="2">
    <source>
        <dbReference type="Proteomes" id="UP001163223"/>
    </source>
</evidence>
<evidence type="ECO:0000313" key="1">
    <source>
        <dbReference type="EMBL" id="WAJ27221.1"/>
    </source>
</evidence>
<gene>
    <name evidence="1" type="ORF">OXU80_20545</name>
</gene>
<keyword evidence="1" id="KW-0378">Hydrolase</keyword>
<organism evidence="1 2">
    <name type="scientific">Antarcticirhabdus aurantiaca</name>
    <dbReference type="NCBI Taxonomy" id="2606717"/>
    <lineage>
        <taxon>Bacteria</taxon>
        <taxon>Pseudomonadati</taxon>
        <taxon>Pseudomonadota</taxon>
        <taxon>Alphaproteobacteria</taxon>
        <taxon>Hyphomicrobiales</taxon>
        <taxon>Aurantimonadaceae</taxon>
        <taxon>Antarcticirhabdus</taxon>
    </lineage>
</organism>
<protein>
    <submittedName>
        <fullName evidence="1">Alpha/beta hydrolase</fullName>
    </submittedName>
</protein>
<proteinExistence type="predicted"/>
<accession>A0ACD4NKA7</accession>
<name>A0ACD4NKA7_9HYPH</name>
<sequence>MTEPQPPSPTEFLASEAGEAMPRLAFRRRDGRGPRLVWLGGYGSDMAGTKAEALDTFAADRGQAFLRLDYAGHGESEGAFRDGTISSWTRDAARVLAAVSTPDEPVVLVGSSMGAWIALRLALGRAGPAPNLAGLLLIAPAPDFTARLLEPKLTPKERADLAAQGFFAVPSPYGPEPTIYTARLIEDGRDAAVMTQPIKVGAPVRVLQGMEDPDVPFAHALALVELMPFDDVVTTLIRDGDHRLSRPQDIDRMLRAAEELSAQAASV</sequence>
<keyword evidence="2" id="KW-1185">Reference proteome</keyword>
<dbReference type="Proteomes" id="UP001163223">
    <property type="component" value="Chromosome"/>
</dbReference>
<reference evidence="1" key="1">
    <citation type="submission" date="2022-11" db="EMBL/GenBank/DDBJ databases">
        <title>beta-Carotene-producing bacterium, Jeongeuplla avenae sp. nov., alleviates the salt stress of Arabidopsis seedlings.</title>
        <authorList>
            <person name="Jiang L."/>
            <person name="Lee J."/>
        </authorList>
    </citation>
    <scope>NUCLEOTIDE SEQUENCE</scope>
    <source>
        <strain evidence="1">DY_R2A_6</strain>
    </source>
</reference>
<dbReference type="EMBL" id="CP113520">
    <property type="protein sequence ID" value="WAJ27221.1"/>
    <property type="molecule type" value="Genomic_DNA"/>
</dbReference>